<dbReference type="AlphaFoldDB" id="A0A8T1UCD3"/>
<feature type="compositionally biased region" description="Basic residues" evidence="1">
    <location>
        <begin position="1"/>
        <end position="15"/>
    </location>
</feature>
<comment type="caution">
    <text evidence="2">The sequence shown here is derived from an EMBL/GenBank/DDBJ whole genome shotgun (WGS) entry which is preliminary data.</text>
</comment>
<evidence type="ECO:0000256" key="1">
    <source>
        <dbReference type="SAM" id="MobiDB-lite"/>
    </source>
</evidence>
<organism evidence="2 3">
    <name type="scientific">Phytophthora cactorum</name>
    <dbReference type="NCBI Taxonomy" id="29920"/>
    <lineage>
        <taxon>Eukaryota</taxon>
        <taxon>Sar</taxon>
        <taxon>Stramenopiles</taxon>
        <taxon>Oomycota</taxon>
        <taxon>Peronosporomycetes</taxon>
        <taxon>Peronosporales</taxon>
        <taxon>Peronosporaceae</taxon>
        <taxon>Phytophthora</taxon>
    </lineage>
</organism>
<dbReference type="Proteomes" id="UP000688947">
    <property type="component" value="Unassembled WGS sequence"/>
</dbReference>
<evidence type="ECO:0000313" key="3">
    <source>
        <dbReference type="Proteomes" id="UP000688947"/>
    </source>
</evidence>
<accession>A0A8T1UCD3</accession>
<gene>
    <name evidence="2" type="ORF">JG687_00009989</name>
</gene>
<name>A0A8T1UCD3_9STRA</name>
<dbReference type="EMBL" id="JAENGZ010000544">
    <property type="protein sequence ID" value="KAG6957423.1"/>
    <property type="molecule type" value="Genomic_DNA"/>
</dbReference>
<sequence>RCRLSRKQQYRRRCRTDHLSRASRSPSLRHKCLSSSKLQLSSNCCTFNLNRFCRRCNTRCWRRLRRSRNMFNRRRTIRQCLTKYLRRCCNHGHMSNRCCTTS</sequence>
<protein>
    <submittedName>
        <fullName evidence="2">Uncharacterized protein</fullName>
    </submittedName>
</protein>
<evidence type="ECO:0000313" key="2">
    <source>
        <dbReference type="EMBL" id="KAG6957423.1"/>
    </source>
</evidence>
<proteinExistence type="predicted"/>
<feature type="non-terminal residue" evidence="2">
    <location>
        <position position="1"/>
    </location>
</feature>
<feature type="region of interest" description="Disordered" evidence="1">
    <location>
        <begin position="1"/>
        <end position="22"/>
    </location>
</feature>
<reference evidence="2" key="1">
    <citation type="submission" date="2021-01" db="EMBL/GenBank/DDBJ databases">
        <title>Phytophthora aleatoria, a newly-described species from Pinus radiata is distinct from Phytophthora cactorum isolates based on comparative genomics.</title>
        <authorList>
            <person name="Mcdougal R."/>
            <person name="Panda P."/>
            <person name="Williams N."/>
            <person name="Studholme D.J."/>
        </authorList>
    </citation>
    <scope>NUCLEOTIDE SEQUENCE</scope>
    <source>
        <strain evidence="2">NZFS 3830</strain>
    </source>
</reference>